<dbReference type="Proteomes" id="UP000183947">
    <property type="component" value="Unassembled WGS sequence"/>
</dbReference>
<reference evidence="2" key="1">
    <citation type="submission" date="2016-11" db="EMBL/GenBank/DDBJ databases">
        <authorList>
            <person name="Varghese N."/>
            <person name="Submissions S."/>
        </authorList>
    </citation>
    <scope>NUCLEOTIDE SEQUENCE [LARGE SCALE GENOMIC DNA]</scope>
    <source>
        <strain evidence="2">DSM 18569</strain>
    </source>
</reference>
<dbReference type="AlphaFoldDB" id="A0A1M6P531"/>
<proteinExistence type="predicted"/>
<sequence>MRFPHYLLLLLVLLGLSQCKKKTIRPQEPTLPAETQSGQYTLGFKANGTVYVASGVTQTTGSWNNTDDFHFAADTRDGKYELTAIGIILKGTLADGEQFKLVTSDQISNGQNYALPRISLAGGCYYSENTGARLLSGQVTLTRFDGGARMAAGRFQMILVKAGCDTLRVTEGRFDVKF</sequence>
<keyword evidence="2" id="KW-1185">Reference proteome</keyword>
<evidence type="ECO:0000313" key="2">
    <source>
        <dbReference type="Proteomes" id="UP000183947"/>
    </source>
</evidence>
<dbReference type="STRING" id="1121959.SAMN02746009_00124"/>
<accession>A0A1M6P531</accession>
<name>A0A1M6P531_9BACT</name>
<dbReference type="OrthoDB" id="949867at2"/>
<protein>
    <submittedName>
        <fullName evidence="1">Uncharacterized protein</fullName>
    </submittedName>
</protein>
<evidence type="ECO:0000313" key="1">
    <source>
        <dbReference type="EMBL" id="SHK03038.1"/>
    </source>
</evidence>
<organism evidence="1 2">
    <name type="scientific">Hymenobacter psychrotolerans DSM 18569</name>
    <dbReference type="NCBI Taxonomy" id="1121959"/>
    <lineage>
        <taxon>Bacteria</taxon>
        <taxon>Pseudomonadati</taxon>
        <taxon>Bacteroidota</taxon>
        <taxon>Cytophagia</taxon>
        <taxon>Cytophagales</taxon>
        <taxon>Hymenobacteraceae</taxon>
        <taxon>Hymenobacter</taxon>
    </lineage>
</organism>
<dbReference type="EMBL" id="FRAS01000001">
    <property type="protein sequence ID" value="SHK03038.1"/>
    <property type="molecule type" value="Genomic_DNA"/>
</dbReference>
<dbReference type="RefSeq" id="WP_073280757.1">
    <property type="nucleotide sequence ID" value="NZ_FRAS01000001.1"/>
</dbReference>
<gene>
    <name evidence="1" type="ORF">SAMN02746009_00124</name>
</gene>